<dbReference type="RefSeq" id="WP_289267670.1">
    <property type="nucleotide sequence ID" value="NZ_OX365700.1"/>
</dbReference>
<gene>
    <name evidence="1" type="ORF">DNFV4_01123</name>
</gene>
<dbReference type="EMBL" id="OX365700">
    <property type="protein sequence ID" value="CAI4030695.1"/>
    <property type="molecule type" value="Genomic_DNA"/>
</dbReference>
<dbReference type="SUPFAM" id="SSF52309">
    <property type="entry name" value="N-(deoxy)ribosyltransferase-like"/>
    <property type="match status" value="1"/>
</dbReference>
<reference evidence="1" key="1">
    <citation type="submission" date="2022-10" db="EMBL/GenBank/DDBJ databases">
        <authorList>
            <person name="Koch H."/>
        </authorList>
    </citation>
    <scope>NUCLEOTIDE SEQUENCE</scope>
    <source>
        <strain evidence="1">DNF</strain>
    </source>
</reference>
<evidence type="ECO:0000313" key="2">
    <source>
        <dbReference type="Proteomes" id="UP001179121"/>
    </source>
</evidence>
<proteinExistence type="predicted"/>
<name>A0AA86T2S1_9BACT</name>
<accession>A0AA86T2S1</accession>
<dbReference type="KEGG" id="nti:DNFV4_01123"/>
<keyword evidence="2" id="KW-1185">Reference proteome</keyword>
<sequence length="183" mass="20936">MLFAEHKDAFNFIMETLKEAGWVRTGPILKEMGLVLTAKGLERIAELERTIAGEKSKQTFVAMWFDSSLDKAWENGFASACDVVGYKALRMDLKEHNQKICDAIIAEIRKSRFLIADFTGHRGGVYFEAGYALGLGIPVIWTCREDELESTHFDTRQYNHIVWKDEGDLFVKLKRRIEATIPM</sequence>
<dbReference type="Gene3D" id="3.40.50.450">
    <property type="match status" value="1"/>
</dbReference>
<protein>
    <submittedName>
        <fullName evidence="1">Nucleoside 2-deoxyribosyltransferase</fullName>
    </submittedName>
</protein>
<dbReference type="Proteomes" id="UP001179121">
    <property type="component" value="Chromosome"/>
</dbReference>
<dbReference type="AlphaFoldDB" id="A0AA86T2S1"/>
<evidence type="ECO:0000313" key="1">
    <source>
        <dbReference type="EMBL" id="CAI4030695.1"/>
    </source>
</evidence>
<organism evidence="1 2">
    <name type="scientific">Nitrospira tepida</name>
    <dbReference type="NCBI Taxonomy" id="2973512"/>
    <lineage>
        <taxon>Bacteria</taxon>
        <taxon>Pseudomonadati</taxon>
        <taxon>Nitrospirota</taxon>
        <taxon>Nitrospiria</taxon>
        <taxon>Nitrospirales</taxon>
        <taxon>Nitrospiraceae</taxon>
        <taxon>Nitrospira</taxon>
    </lineage>
</organism>